<evidence type="ECO:0008006" key="3">
    <source>
        <dbReference type="Google" id="ProtNLM"/>
    </source>
</evidence>
<protein>
    <recommendedName>
        <fullName evidence="3">Antitoxin</fullName>
    </recommendedName>
</protein>
<reference evidence="1 2" key="1">
    <citation type="journal article" date="2016" name="Nat. Commun.">
        <title>Thousands of microbial genomes shed light on interconnected biogeochemical processes in an aquifer system.</title>
        <authorList>
            <person name="Anantharaman K."/>
            <person name="Brown C.T."/>
            <person name="Hug L.A."/>
            <person name="Sharon I."/>
            <person name="Castelle C.J."/>
            <person name="Probst A.J."/>
            <person name="Thomas B.C."/>
            <person name="Singh A."/>
            <person name="Wilkins M.J."/>
            <person name="Karaoz U."/>
            <person name="Brodie E.L."/>
            <person name="Williams K.H."/>
            <person name="Hubbard S.S."/>
            <person name="Banfield J.F."/>
        </authorList>
    </citation>
    <scope>NUCLEOTIDE SEQUENCE [LARGE SCALE GENOMIC DNA]</scope>
</reference>
<comment type="caution">
    <text evidence="1">The sequence shown here is derived from an EMBL/GenBank/DDBJ whole genome shotgun (WGS) entry which is preliminary data.</text>
</comment>
<dbReference type="AlphaFoldDB" id="A0A1F7J714"/>
<organism evidence="1 2">
    <name type="scientific">Candidatus Roizmanbacteria bacterium RIFCSPLOWO2_01_FULL_41_22</name>
    <dbReference type="NCBI Taxonomy" id="1802067"/>
    <lineage>
        <taxon>Bacteria</taxon>
        <taxon>Candidatus Roizmaniibacteriota</taxon>
    </lineage>
</organism>
<dbReference type="EMBL" id="MGAR01000030">
    <property type="protein sequence ID" value="OGK51388.1"/>
    <property type="molecule type" value="Genomic_DNA"/>
</dbReference>
<name>A0A1F7J714_9BACT</name>
<accession>A0A1F7J714</accession>
<proteinExistence type="predicted"/>
<sequence>MNNLLPSTQSLLKDLQQGQNMVIISYTSFMSLMATMEEEMDEESKKSRQEAEKDIKKGRLIPFEEILKKI</sequence>
<evidence type="ECO:0000313" key="1">
    <source>
        <dbReference type="EMBL" id="OGK51388.1"/>
    </source>
</evidence>
<evidence type="ECO:0000313" key="2">
    <source>
        <dbReference type="Proteomes" id="UP000176480"/>
    </source>
</evidence>
<gene>
    <name evidence="1" type="ORF">A2966_00030</name>
</gene>
<dbReference type="STRING" id="1802067.A2966_00030"/>
<dbReference type="Proteomes" id="UP000176480">
    <property type="component" value="Unassembled WGS sequence"/>
</dbReference>